<organism evidence="1 2">
    <name type="scientific">Asparagus officinalis</name>
    <name type="common">Garden asparagus</name>
    <dbReference type="NCBI Taxonomy" id="4686"/>
    <lineage>
        <taxon>Eukaryota</taxon>
        <taxon>Viridiplantae</taxon>
        <taxon>Streptophyta</taxon>
        <taxon>Embryophyta</taxon>
        <taxon>Tracheophyta</taxon>
        <taxon>Spermatophyta</taxon>
        <taxon>Magnoliopsida</taxon>
        <taxon>Liliopsida</taxon>
        <taxon>Asparagales</taxon>
        <taxon>Asparagaceae</taxon>
        <taxon>Asparagoideae</taxon>
        <taxon>Asparagus</taxon>
    </lineage>
</organism>
<dbReference type="EMBL" id="CM007389">
    <property type="protein sequence ID" value="ONK57917.1"/>
    <property type="molecule type" value="Genomic_DNA"/>
</dbReference>
<evidence type="ECO:0000313" key="1">
    <source>
        <dbReference type="EMBL" id="ONK57917.1"/>
    </source>
</evidence>
<dbReference type="AlphaFoldDB" id="A0A5P1E8W7"/>
<gene>
    <name evidence="1" type="ORF">A4U43_C09F5600</name>
</gene>
<accession>A0A5P1E8W7</accession>
<evidence type="ECO:0000313" key="2">
    <source>
        <dbReference type="Proteomes" id="UP000243459"/>
    </source>
</evidence>
<protein>
    <submittedName>
        <fullName evidence="1">Uncharacterized protein</fullName>
    </submittedName>
</protein>
<name>A0A5P1E8W7_ASPOF</name>
<keyword evidence="2" id="KW-1185">Reference proteome</keyword>
<proteinExistence type="predicted"/>
<reference evidence="2" key="1">
    <citation type="journal article" date="2017" name="Nat. Commun.">
        <title>The asparagus genome sheds light on the origin and evolution of a young Y chromosome.</title>
        <authorList>
            <person name="Harkess A."/>
            <person name="Zhou J."/>
            <person name="Xu C."/>
            <person name="Bowers J.E."/>
            <person name="Van der Hulst R."/>
            <person name="Ayyampalayam S."/>
            <person name="Mercati F."/>
            <person name="Riccardi P."/>
            <person name="McKain M.R."/>
            <person name="Kakrana A."/>
            <person name="Tang H."/>
            <person name="Ray J."/>
            <person name="Groenendijk J."/>
            <person name="Arikit S."/>
            <person name="Mathioni S.M."/>
            <person name="Nakano M."/>
            <person name="Shan H."/>
            <person name="Telgmann-Rauber A."/>
            <person name="Kanno A."/>
            <person name="Yue Z."/>
            <person name="Chen H."/>
            <person name="Li W."/>
            <person name="Chen Y."/>
            <person name="Xu X."/>
            <person name="Zhang Y."/>
            <person name="Luo S."/>
            <person name="Chen H."/>
            <person name="Gao J."/>
            <person name="Mao Z."/>
            <person name="Pires J.C."/>
            <person name="Luo M."/>
            <person name="Kudrna D."/>
            <person name="Wing R.A."/>
            <person name="Meyers B.C."/>
            <person name="Yi K."/>
            <person name="Kong H."/>
            <person name="Lavrijsen P."/>
            <person name="Sunseri F."/>
            <person name="Falavigna A."/>
            <person name="Ye Y."/>
            <person name="Leebens-Mack J.H."/>
            <person name="Chen G."/>
        </authorList>
    </citation>
    <scope>NUCLEOTIDE SEQUENCE [LARGE SCALE GENOMIC DNA]</scope>
    <source>
        <strain evidence="2">cv. DH0086</strain>
    </source>
</reference>
<dbReference type="Proteomes" id="UP000243459">
    <property type="component" value="Chromosome 9"/>
</dbReference>
<dbReference type="Gramene" id="ONK57917">
    <property type="protein sequence ID" value="ONK57917"/>
    <property type="gene ID" value="A4U43_C09F5600"/>
</dbReference>
<sequence length="87" mass="9593">MASRMTMCVSKGKKRASTSATIDVTAATAAHVASLAIWRTHPDWRVSTFVRRVQLFSEHWMAGEIDSHVYVGSSLEVAWEGTTLSQP</sequence>